<protein>
    <submittedName>
        <fullName evidence="2">Uncharacterized protein</fullName>
    </submittedName>
</protein>
<reference evidence="2" key="1">
    <citation type="submission" date="2021-01" db="EMBL/GenBank/DDBJ databases">
        <authorList>
            <person name="Corre E."/>
            <person name="Pelletier E."/>
            <person name="Niang G."/>
            <person name="Scheremetjew M."/>
            <person name="Finn R."/>
            <person name="Kale V."/>
            <person name="Holt S."/>
            <person name="Cochrane G."/>
            <person name="Meng A."/>
            <person name="Brown T."/>
            <person name="Cohen L."/>
        </authorList>
    </citation>
    <scope>NUCLEOTIDE SEQUENCE</scope>
    <source>
        <strain evidence="2">Clade-A-BCC118000</strain>
    </source>
</reference>
<dbReference type="PANTHER" id="PTHR31808:SF4">
    <property type="entry name" value="LIGASE, PUTATIVE (DUF760)-RELATED"/>
    <property type="match status" value="1"/>
</dbReference>
<proteinExistence type="predicted"/>
<feature type="compositionally biased region" description="Basic residues" evidence="1">
    <location>
        <begin position="8"/>
        <end position="25"/>
    </location>
</feature>
<dbReference type="AlphaFoldDB" id="A0A7R9XSF9"/>
<accession>A0A7R9XSF9</accession>
<dbReference type="EMBL" id="HBDX01005430">
    <property type="protein sequence ID" value="CAD8223947.1"/>
    <property type="molecule type" value="Transcribed_RNA"/>
</dbReference>
<organism evidence="2">
    <name type="scientific">Ostreococcus sp. 'lucimarinus'</name>
    <dbReference type="NCBI Taxonomy" id="242159"/>
    <lineage>
        <taxon>Eukaryota</taxon>
        <taxon>Viridiplantae</taxon>
        <taxon>Chlorophyta</taxon>
        <taxon>Mamiellophyceae</taxon>
        <taxon>Mamiellales</taxon>
        <taxon>Bathycoccaceae</taxon>
        <taxon>Ostreococcus</taxon>
    </lineage>
</organism>
<feature type="region of interest" description="Disordered" evidence="1">
    <location>
        <begin position="1"/>
        <end position="25"/>
    </location>
</feature>
<dbReference type="InterPro" id="IPR038925">
    <property type="entry name" value="At3g17800-like"/>
</dbReference>
<dbReference type="PANTHER" id="PTHR31808">
    <property type="entry name" value="EXPRESSED PROTEIN"/>
    <property type="match status" value="1"/>
</dbReference>
<gene>
    <name evidence="2" type="ORF">OLUC0939_LOCUS4673</name>
</gene>
<evidence type="ECO:0000256" key="1">
    <source>
        <dbReference type="SAM" id="MobiDB-lite"/>
    </source>
</evidence>
<evidence type="ECO:0000313" key="2">
    <source>
        <dbReference type="EMBL" id="CAD8223947.1"/>
    </source>
</evidence>
<name>A0A7R9XSF9_9CHLO</name>
<dbReference type="InterPro" id="IPR008479">
    <property type="entry name" value="DUF760"/>
</dbReference>
<dbReference type="Pfam" id="PF05542">
    <property type="entry name" value="DUF760"/>
    <property type="match status" value="1"/>
</dbReference>
<sequence>MGPPMRYARARARANARRRATRATRAMRRVRAMKDGGDHEDDGGEATRAIGIECRTSAGDRLRETLAREGGRGFERDARRALRELVAMGYTAGEGAESAECDRDCVIGRAAMTRMEVEDIMYLSAAREVVRAGGGGGEASDARESAADDGRGRLRLMHRCQRLQELLPKGSDEFMINLVLRVIDNVSKHSHKVGLTHAVKTSTLADVYSKCASFGYFLQASERRLELEHFVSTNVDFVHLEKLAYPKKLARYGVLRSGLKALEGSTPSAVASRVAGYEVPVPLRVPGGIQIQNDMVSLKEYIDEMGPSARAHAARIASVEATEVLQLHVASLFAGDRGRVLTSLGQFRRKPHRNGGNDTADEQRVSVHVNQLKHIVLEACAFGATLAKIEASIDCESIESSKPLLTRL</sequence>